<name>A0A9W6RBX7_9PSEU</name>
<feature type="region of interest" description="Disordered" evidence="5">
    <location>
        <begin position="194"/>
        <end position="226"/>
    </location>
</feature>
<proteinExistence type="predicted"/>
<protein>
    <submittedName>
        <fullName evidence="7">TetR family transcriptional regulator</fullName>
    </submittedName>
</protein>
<keyword evidence="2 4" id="KW-0238">DNA-binding</keyword>
<dbReference type="PROSITE" id="PS01081">
    <property type="entry name" value="HTH_TETR_1"/>
    <property type="match status" value="1"/>
</dbReference>
<reference evidence="7" key="1">
    <citation type="submission" date="2023-03" db="EMBL/GenBank/DDBJ databases">
        <title>Amycolatopsis taiwanensis NBRC 103393.</title>
        <authorList>
            <person name="Ichikawa N."/>
            <person name="Sato H."/>
            <person name="Tonouchi N."/>
        </authorList>
    </citation>
    <scope>NUCLEOTIDE SEQUENCE</scope>
    <source>
        <strain evidence="7">NBRC 103393</strain>
    </source>
</reference>
<dbReference type="SUPFAM" id="SSF48498">
    <property type="entry name" value="Tetracyclin repressor-like, C-terminal domain"/>
    <property type="match status" value="1"/>
</dbReference>
<accession>A0A9W6RBX7</accession>
<keyword evidence="3" id="KW-0804">Transcription</keyword>
<dbReference type="InterPro" id="IPR050109">
    <property type="entry name" value="HTH-type_TetR-like_transc_reg"/>
</dbReference>
<comment type="caution">
    <text evidence="7">The sequence shown here is derived from an EMBL/GenBank/DDBJ whole genome shotgun (WGS) entry which is preliminary data.</text>
</comment>
<dbReference type="InterPro" id="IPR023772">
    <property type="entry name" value="DNA-bd_HTH_TetR-type_CS"/>
</dbReference>
<evidence type="ECO:0000256" key="4">
    <source>
        <dbReference type="PROSITE-ProRule" id="PRU00335"/>
    </source>
</evidence>
<evidence type="ECO:0000313" key="8">
    <source>
        <dbReference type="Proteomes" id="UP001165136"/>
    </source>
</evidence>
<dbReference type="PRINTS" id="PR00455">
    <property type="entry name" value="HTHTETR"/>
</dbReference>
<dbReference type="PROSITE" id="PS50977">
    <property type="entry name" value="HTH_TETR_2"/>
    <property type="match status" value="1"/>
</dbReference>
<evidence type="ECO:0000256" key="2">
    <source>
        <dbReference type="ARBA" id="ARBA00023125"/>
    </source>
</evidence>
<dbReference type="GO" id="GO:0003700">
    <property type="term" value="F:DNA-binding transcription factor activity"/>
    <property type="evidence" value="ECO:0007669"/>
    <property type="project" value="TreeGrafter"/>
</dbReference>
<dbReference type="GO" id="GO:0000976">
    <property type="term" value="F:transcription cis-regulatory region binding"/>
    <property type="evidence" value="ECO:0007669"/>
    <property type="project" value="TreeGrafter"/>
</dbReference>
<dbReference type="PANTHER" id="PTHR30055">
    <property type="entry name" value="HTH-TYPE TRANSCRIPTIONAL REGULATOR RUTR"/>
    <property type="match status" value="1"/>
</dbReference>
<sequence length="226" mass="25132">MAVDKNVNHRSPGRPRSERADDAILAAAINLLIDRGVGETSIEKVAQQAGVTRATVYRRFADKTELLVRAIGWEYRDQEPGLLEWADIDSMLTDWGDYLSQTRHRRLLRRLYGSVDDYPELLQSYGKASGEQRTRAVHTVLQRAVDKGQFPADSDVDIILQMLSGAILYHLGTYPDNVSADDIKAYLAALLRQAGHQPAQSRPSKPAKSPARKTRGHQTAARSTPS</sequence>
<keyword evidence="8" id="KW-1185">Reference proteome</keyword>
<evidence type="ECO:0000256" key="1">
    <source>
        <dbReference type="ARBA" id="ARBA00023015"/>
    </source>
</evidence>
<evidence type="ECO:0000259" key="6">
    <source>
        <dbReference type="PROSITE" id="PS50977"/>
    </source>
</evidence>
<dbReference type="EMBL" id="BSTI01000033">
    <property type="protein sequence ID" value="GLY71267.1"/>
    <property type="molecule type" value="Genomic_DNA"/>
</dbReference>
<dbReference type="Proteomes" id="UP001165136">
    <property type="component" value="Unassembled WGS sequence"/>
</dbReference>
<dbReference type="PANTHER" id="PTHR30055:SF148">
    <property type="entry name" value="TETR-FAMILY TRANSCRIPTIONAL REGULATOR"/>
    <property type="match status" value="1"/>
</dbReference>
<feature type="domain" description="HTH tetR-type" evidence="6">
    <location>
        <begin position="18"/>
        <end position="78"/>
    </location>
</feature>
<dbReference type="Gene3D" id="1.10.357.10">
    <property type="entry name" value="Tetracycline Repressor, domain 2"/>
    <property type="match status" value="1"/>
</dbReference>
<evidence type="ECO:0000313" key="7">
    <source>
        <dbReference type="EMBL" id="GLY71267.1"/>
    </source>
</evidence>
<evidence type="ECO:0000256" key="3">
    <source>
        <dbReference type="ARBA" id="ARBA00023163"/>
    </source>
</evidence>
<dbReference type="InterPro" id="IPR011075">
    <property type="entry name" value="TetR_C"/>
</dbReference>
<dbReference type="Pfam" id="PF00440">
    <property type="entry name" value="TetR_N"/>
    <property type="match status" value="1"/>
</dbReference>
<dbReference type="InterPro" id="IPR009057">
    <property type="entry name" value="Homeodomain-like_sf"/>
</dbReference>
<dbReference type="Gene3D" id="1.10.10.60">
    <property type="entry name" value="Homeodomain-like"/>
    <property type="match status" value="1"/>
</dbReference>
<gene>
    <name evidence="7" type="ORF">Atai01_78860</name>
</gene>
<dbReference type="InterPro" id="IPR001647">
    <property type="entry name" value="HTH_TetR"/>
</dbReference>
<evidence type="ECO:0000256" key="5">
    <source>
        <dbReference type="SAM" id="MobiDB-lite"/>
    </source>
</evidence>
<dbReference type="SUPFAM" id="SSF46689">
    <property type="entry name" value="Homeodomain-like"/>
    <property type="match status" value="1"/>
</dbReference>
<feature type="DNA-binding region" description="H-T-H motif" evidence="4">
    <location>
        <begin position="41"/>
        <end position="60"/>
    </location>
</feature>
<dbReference type="AlphaFoldDB" id="A0A9W6RBX7"/>
<keyword evidence="1" id="KW-0805">Transcription regulation</keyword>
<dbReference type="InterPro" id="IPR036271">
    <property type="entry name" value="Tet_transcr_reg_TetR-rel_C_sf"/>
</dbReference>
<dbReference type="Pfam" id="PF16859">
    <property type="entry name" value="TetR_C_11"/>
    <property type="match status" value="1"/>
</dbReference>
<organism evidence="7 8">
    <name type="scientific">Amycolatopsis taiwanensis</name>
    <dbReference type="NCBI Taxonomy" id="342230"/>
    <lineage>
        <taxon>Bacteria</taxon>
        <taxon>Bacillati</taxon>
        <taxon>Actinomycetota</taxon>
        <taxon>Actinomycetes</taxon>
        <taxon>Pseudonocardiales</taxon>
        <taxon>Pseudonocardiaceae</taxon>
        <taxon>Amycolatopsis</taxon>
    </lineage>
</organism>